<dbReference type="SUPFAM" id="SSF48498">
    <property type="entry name" value="Tetracyclin repressor-like, C-terminal domain"/>
    <property type="match status" value="1"/>
</dbReference>
<dbReference type="EMBL" id="CP109527">
    <property type="protein sequence ID" value="WTY39222.1"/>
    <property type="molecule type" value="Genomic_DNA"/>
</dbReference>
<dbReference type="InterPro" id="IPR009057">
    <property type="entry name" value="Homeodomain-like_sf"/>
</dbReference>
<accession>A0ABZ1NGT1</accession>
<sequence>MVRPSGSEVAAATVRRGPAARARRRRAAIAAARDVFVAHGYQGANMAEISALAGMSKPVLYEHFTSKLDLYLTVLQQDLDRMVAGVRAALTADTGYRDRVRRAVLVSFDFVEDATGGHLLVFESAVPSEPAVQWRVGTAMRECAVLVSAEIRAVGVTALQADTYAWGLVGASHHAARDWLDAGKPLAKSEAVDSVVALFWSGLSILGADRIHLSRTGSS</sequence>
<evidence type="ECO:0000313" key="5">
    <source>
        <dbReference type="Proteomes" id="UP001621418"/>
    </source>
</evidence>
<dbReference type="SUPFAM" id="SSF46689">
    <property type="entry name" value="Homeodomain-like"/>
    <property type="match status" value="1"/>
</dbReference>
<keyword evidence="1 2" id="KW-0238">DNA-binding</keyword>
<dbReference type="PRINTS" id="PR00455">
    <property type="entry name" value="HTHTETR"/>
</dbReference>
<feature type="DNA-binding region" description="H-T-H motif" evidence="2">
    <location>
        <begin position="45"/>
        <end position="64"/>
    </location>
</feature>
<dbReference type="InterPro" id="IPR001647">
    <property type="entry name" value="HTH_TetR"/>
</dbReference>
<feature type="domain" description="HTH tetR-type" evidence="3">
    <location>
        <begin position="22"/>
        <end position="82"/>
    </location>
</feature>
<evidence type="ECO:0000313" key="4">
    <source>
        <dbReference type="EMBL" id="WTY39222.1"/>
    </source>
</evidence>
<dbReference type="Pfam" id="PF00440">
    <property type="entry name" value="TetR_N"/>
    <property type="match status" value="1"/>
</dbReference>
<reference evidence="4 5" key="1">
    <citation type="submission" date="2022-10" db="EMBL/GenBank/DDBJ databases">
        <title>The complete genomes of actinobacterial strains from the NBC collection.</title>
        <authorList>
            <person name="Joergensen T.S."/>
            <person name="Alvarez Arevalo M."/>
            <person name="Sterndorff E.B."/>
            <person name="Faurdal D."/>
            <person name="Vuksanovic O."/>
            <person name="Mourched A.-S."/>
            <person name="Charusanti P."/>
            <person name="Shaw S."/>
            <person name="Blin K."/>
            <person name="Weber T."/>
        </authorList>
    </citation>
    <scope>NUCLEOTIDE SEQUENCE [LARGE SCALE GENOMIC DNA]</scope>
    <source>
        <strain evidence="4 5">NBC_01413</strain>
    </source>
</reference>
<dbReference type="InterPro" id="IPR050109">
    <property type="entry name" value="HTH-type_TetR-like_transc_reg"/>
</dbReference>
<dbReference type="Gene3D" id="1.10.357.10">
    <property type="entry name" value="Tetracycline Repressor, domain 2"/>
    <property type="match status" value="1"/>
</dbReference>
<dbReference type="PANTHER" id="PTHR30055:SF160">
    <property type="entry name" value="TRANSCRIPTIONAL REGULATORY PROTEIN (PROBABLY ASNC-FAMILY)-RELATED"/>
    <property type="match status" value="1"/>
</dbReference>
<evidence type="ECO:0000256" key="1">
    <source>
        <dbReference type="ARBA" id="ARBA00023125"/>
    </source>
</evidence>
<organism evidence="4 5">
    <name type="scientific">Nocardia salmonicida</name>
    <dbReference type="NCBI Taxonomy" id="53431"/>
    <lineage>
        <taxon>Bacteria</taxon>
        <taxon>Bacillati</taxon>
        <taxon>Actinomycetota</taxon>
        <taxon>Actinomycetes</taxon>
        <taxon>Mycobacteriales</taxon>
        <taxon>Nocardiaceae</taxon>
        <taxon>Nocardia</taxon>
    </lineage>
</organism>
<proteinExistence type="predicted"/>
<keyword evidence="5" id="KW-1185">Reference proteome</keyword>
<name>A0ABZ1NGT1_9NOCA</name>
<evidence type="ECO:0000256" key="2">
    <source>
        <dbReference type="PROSITE-ProRule" id="PRU00335"/>
    </source>
</evidence>
<gene>
    <name evidence="4" type="ORF">OG308_15995</name>
</gene>
<dbReference type="PROSITE" id="PS50977">
    <property type="entry name" value="HTH_TETR_2"/>
    <property type="match status" value="1"/>
</dbReference>
<evidence type="ECO:0000259" key="3">
    <source>
        <dbReference type="PROSITE" id="PS50977"/>
    </source>
</evidence>
<dbReference type="RefSeq" id="WP_405151145.1">
    <property type="nucleotide sequence ID" value="NZ_CP109527.1"/>
</dbReference>
<protein>
    <submittedName>
        <fullName evidence="4">TetR/AcrR family transcriptional regulator</fullName>
    </submittedName>
</protein>
<dbReference type="Proteomes" id="UP001621418">
    <property type="component" value="Chromosome"/>
</dbReference>
<dbReference type="InterPro" id="IPR036271">
    <property type="entry name" value="Tet_transcr_reg_TetR-rel_C_sf"/>
</dbReference>
<dbReference type="PANTHER" id="PTHR30055">
    <property type="entry name" value="HTH-TYPE TRANSCRIPTIONAL REGULATOR RUTR"/>
    <property type="match status" value="1"/>
</dbReference>